<feature type="transmembrane region" description="Helical" evidence="1">
    <location>
        <begin position="103"/>
        <end position="124"/>
    </location>
</feature>
<feature type="transmembrane region" description="Helical" evidence="1">
    <location>
        <begin position="77"/>
        <end position="97"/>
    </location>
</feature>
<sequence>MAAAIDRRLVSSWADNPNELVEGLRDAYPEELVAARTLVKAHLGSQRQWRLKAQSVRDRQLAGLMDRRRTSGSTRGILALRFVLMAALIALPVSIAATDRENLLKLVLAGVACFILAVVGGHIITVQARVPVMPAIRGAWLSELREDVVNATLVAILRSKGILMEARTIAAAERGIESIRSASQAVATLRD</sequence>
<proteinExistence type="predicted"/>
<keyword evidence="1" id="KW-1133">Transmembrane helix</keyword>
<organism evidence="2 3">
    <name type="scientific">Arthrobacter terrae</name>
    <dbReference type="NCBI Taxonomy" id="2935737"/>
    <lineage>
        <taxon>Bacteria</taxon>
        <taxon>Bacillati</taxon>
        <taxon>Actinomycetota</taxon>
        <taxon>Actinomycetes</taxon>
        <taxon>Micrococcales</taxon>
        <taxon>Micrococcaceae</taxon>
        <taxon>Arthrobacter</taxon>
    </lineage>
</organism>
<comment type="caution">
    <text evidence="2">The sequence shown here is derived from an EMBL/GenBank/DDBJ whole genome shotgun (WGS) entry which is preliminary data.</text>
</comment>
<reference evidence="2 3" key="1">
    <citation type="submission" date="2020-11" db="EMBL/GenBank/DDBJ databases">
        <title>Arthrobacter antarcticus sp. nov., isolated from Antarctic Soil.</title>
        <authorList>
            <person name="Li J."/>
        </authorList>
    </citation>
    <scope>NUCLEOTIDE SEQUENCE [LARGE SCALE GENOMIC DNA]</scope>
    <source>
        <strain evidence="2 3">Z1-20</strain>
    </source>
</reference>
<evidence type="ECO:0000313" key="2">
    <source>
        <dbReference type="EMBL" id="MBG0738982.1"/>
    </source>
</evidence>
<accession>A0A931CI20</accession>
<keyword evidence="1" id="KW-0472">Membrane</keyword>
<name>A0A931CI20_9MICC</name>
<dbReference type="EMBL" id="JADNYM010000006">
    <property type="protein sequence ID" value="MBG0738982.1"/>
    <property type="molecule type" value="Genomic_DNA"/>
</dbReference>
<dbReference type="Proteomes" id="UP000655366">
    <property type="component" value="Unassembled WGS sequence"/>
</dbReference>
<evidence type="ECO:0000256" key="1">
    <source>
        <dbReference type="SAM" id="Phobius"/>
    </source>
</evidence>
<protein>
    <submittedName>
        <fullName evidence="2">Uncharacterized protein</fullName>
    </submittedName>
</protein>
<dbReference type="AlphaFoldDB" id="A0A931CI20"/>
<gene>
    <name evidence="2" type="ORF">IV500_06035</name>
</gene>
<evidence type="ECO:0000313" key="3">
    <source>
        <dbReference type="Proteomes" id="UP000655366"/>
    </source>
</evidence>
<keyword evidence="3" id="KW-1185">Reference proteome</keyword>
<keyword evidence="1" id="KW-0812">Transmembrane</keyword>